<dbReference type="Pfam" id="PF06985">
    <property type="entry name" value="HET"/>
    <property type="match status" value="1"/>
</dbReference>
<gene>
    <name evidence="2" type="ORF">LY89DRAFT_734609</name>
</gene>
<accession>A0A194X8R7</accession>
<dbReference type="PANTHER" id="PTHR24148:SF64">
    <property type="entry name" value="HETEROKARYON INCOMPATIBILITY DOMAIN-CONTAINING PROTEIN"/>
    <property type="match status" value="1"/>
</dbReference>
<dbReference type="KEGG" id="psco:LY89DRAFT_734609"/>
<feature type="domain" description="Heterokaryon incompatibility" evidence="1">
    <location>
        <begin position="49"/>
        <end position="216"/>
    </location>
</feature>
<dbReference type="InterPro" id="IPR052895">
    <property type="entry name" value="HetReg/Transcr_Mod"/>
</dbReference>
<dbReference type="RefSeq" id="XP_018070864.1">
    <property type="nucleotide sequence ID" value="XM_018219923.1"/>
</dbReference>
<organism evidence="2 3">
    <name type="scientific">Mollisia scopiformis</name>
    <name type="common">Conifer needle endophyte fungus</name>
    <name type="synonym">Phialocephala scopiformis</name>
    <dbReference type="NCBI Taxonomy" id="149040"/>
    <lineage>
        <taxon>Eukaryota</taxon>
        <taxon>Fungi</taxon>
        <taxon>Dikarya</taxon>
        <taxon>Ascomycota</taxon>
        <taxon>Pezizomycotina</taxon>
        <taxon>Leotiomycetes</taxon>
        <taxon>Helotiales</taxon>
        <taxon>Mollisiaceae</taxon>
        <taxon>Mollisia</taxon>
    </lineage>
</organism>
<evidence type="ECO:0000313" key="2">
    <source>
        <dbReference type="EMBL" id="KUJ16509.1"/>
    </source>
</evidence>
<dbReference type="Proteomes" id="UP000070700">
    <property type="component" value="Unassembled WGS sequence"/>
</dbReference>
<protein>
    <submittedName>
        <fullName evidence="2">HET-domain-containing protein</fullName>
    </submittedName>
</protein>
<dbReference type="InterPro" id="IPR010730">
    <property type="entry name" value="HET"/>
</dbReference>
<dbReference type="InParanoid" id="A0A194X8R7"/>
<dbReference type="EMBL" id="KQ947416">
    <property type="protein sequence ID" value="KUJ16509.1"/>
    <property type="molecule type" value="Genomic_DNA"/>
</dbReference>
<name>A0A194X8R7_MOLSC</name>
<dbReference type="OrthoDB" id="2504919at2759"/>
<dbReference type="PANTHER" id="PTHR24148">
    <property type="entry name" value="ANKYRIN REPEAT DOMAIN-CONTAINING PROTEIN 39 HOMOLOG-RELATED"/>
    <property type="match status" value="1"/>
</dbReference>
<dbReference type="STRING" id="149040.A0A194X8R7"/>
<evidence type="ECO:0000259" key="1">
    <source>
        <dbReference type="Pfam" id="PF06985"/>
    </source>
</evidence>
<keyword evidence="3" id="KW-1185">Reference proteome</keyword>
<reference evidence="2 3" key="1">
    <citation type="submission" date="2015-10" db="EMBL/GenBank/DDBJ databases">
        <title>Full genome of DAOMC 229536 Phialocephala scopiformis, a fungal endophyte of spruce producing the potent anti-insectan compound rugulosin.</title>
        <authorList>
            <consortium name="DOE Joint Genome Institute"/>
            <person name="Walker A.K."/>
            <person name="Frasz S.L."/>
            <person name="Seifert K.A."/>
            <person name="Miller J.D."/>
            <person name="Mondo S.J."/>
            <person name="Labutti K."/>
            <person name="Lipzen A."/>
            <person name="Dockter R."/>
            <person name="Kennedy M."/>
            <person name="Grigoriev I.V."/>
            <person name="Spatafora J.W."/>
        </authorList>
    </citation>
    <scope>NUCLEOTIDE SEQUENCE [LARGE SCALE GENOMIC DNA]</scope>
    <source>
        <strain evidence="2 3">CBS 120377</strain>
    </source>
</reference>
<dbReference type="Pfam" id="PF26639">
    <property type="entry name" value="Het-6_barrel"/>
    <property type="match status" value="1"/>
</dbReference>
<sequence>MVEYPGELYEHEALPTPSSFRVLELLPGVEGDPISCLLRTAHWADLPVYEAISYAWGDPNAKVPVIVDGKRLDVTANLQTGLKHFRYPDCSRVMWVDAICINQKDIPERGTQVAQMRKIYQNAKTVLIWVGPDSKDHQARVAIDSILTISDFLCQKLGIPVSELGSADNLYQEIMAKAGDVLPVPNECDFSTEAMWKSLVWFYKHPYFTRVWAIQEVNANKERLLHCGLEKVMWDRVSLVACYITMETAFSKAFGFSNAYCWWAATVTTDLVQPRNWLLMLYLASNFSCLDPRDVIYGLRGMMKIEKGAELLAPDYSKSVEEVYRDSVEAALVNFDKTDVLLYVQGTEDPSWVPRWEIPMLFRNPFRFGKPLPWRPAGETSPTWEIDKESSILSLSGFIVGPIKFIEPYNESCFGNSMTESDKGRQTLKETWQSILGTMRKSLLHVPFSADELTTAATSFSFGLNEKSDPADEHLLLHRFVAYLKIALDEETYNMYVPAEVSDDSKNADGTLFGKPVWDFKYPESSFFITEDKYMGCLISSARPGDVVYVARGSTYPLVLRPDGEEFRIRGFAYVHGLMHAEKQGLGEKVFKIR</sequence>
<dbReference type="GeneID" id="28829649"/>
<evidence type="ECO:0000313" key="3">
    <source>
        <dbReference type="Proteomes" id="UP000070700"/>
    </source>
</evidence>
<proteinExistence type="predicted"/>
<dbReference type="AlphaFoldDB" id="A0A194X8R7"/>